<dbReference type="InterPro" id="IPR001678">
    <property type="entry name" value="MeTrfase_RsmB-F_NOP2_dom"/>
</dbReference>
<feature type="region of interest" description="Disordered" evidence="6">
    <location>
        <begin position="322"/>
        <end position="365"/>
    </location>
</feature>
<dbReference type="InterPro" id="IPR023267">
    <property type="entry name" value="RCMT"/>
</dbReference>
<dbReference type="PANTHER" id="PTHR22807">
    <property type="entry name" value="NOP2 YEAST -RELATED NOL1/NOP2/FMU SUN DOMAIN-CONTAINING"/>
    <property type="match status" value="1"/>
</dbReference>
<dbReference type="PANTHER" id="PTHR22807:SF4">
    <property type="entry name" value="28S RRNA (CYTOSINE-C(5))-METHYLTRANSFERASE"/>
    <property type="match status" value="1"/>
</dbReference>
<comment type="caution">
    <text evidence="8">The sequence shown here is derived from an EMBL/GenBank/DDBJ whole genome shotgun (WGS) entry which is preliminary data.</text>
</comment>
<dbReference type="AlphaFoldDB" id="A0AAV4BSN8"/>
<evidence type="ECO:0000313" key="9">
    <source>
        <dbReference type="Proteomes" id="UP000735302"/>
    </source>
</evidence>
<comment type="similarity">
    <text evidence="5">Belongs to the class I-like SAM-binding methyltransferase superfamily. RsmB/NOP family.</text>
</comment>
<dbReference type="GO" id="GO:0005730">
    <property type="term" value="C:nucleolus"/>
    <property type="evidence" value="ECO:0007669"/>
    <property type="project" value="TreeGrafter"/>
</dbReference>
<dbReference type="InterPro" id="IPR049560">
    <property type="entry name" value="MeTrfase_RsmB-F_NOP2_cat"/>
</dbReference>
<dbReference type="GO" id="GO:0003723">
    <property type="term" value="F:RNA binding"/>
    <property type="evidence" value="ECO:0007669"/>
    <property type="project" value="UniProtKB-UniRule"/>
</dbReference>
<name>A0AAV4BSN8_9GAST</name>
<dbReference type="GO" id="GO:0008173">
    <property type="term" value="F:RNA methyltransferase activity"/>
    <property type="evidence" value="ECO:0007669"/>
    <property type="project" value="InterPro"/>
</dbReference>
<keyword evidence="4 5" id="KW-0694">RNA-binding</keyword>
<feature type="active site" description="Nucleophile" evidence="5">
    <location>
        <position position="147"/>
    </location>
</feature>
<feature type="binding site" evidence="5">
    <location>
        <position position="94"/>
    </location>
    <ligand>
        <name>S-adenosyl-L-methionine</name>
        <dbReference type="ChEBI" id="CHEBI:59789"/>
    </ligand>
</feature>
<gene>
    <name evidence="8" type="ORF">PoB_005275100</name>
</gene>
<evidence type="ECO:0000256" key="5">
    <source>
        <dbReference type="PROSITE-ProRule" id="PRU01023"/>
    </source>
</evidence>
<evidence type="ECO:0000313" key="8">
    <source>
        <dbReference type="EMBL" id="GFO26246.1"/>
    </source>
</evidence>
<feature type="region of interest" description="Disordered" evidence="6">
    <location>
        <begin position="278"/>
        <end position="301"/>
    </location>
</feature>
<dbReference type="EMBL" id="BLXT01005798">
    <property type="protein sequence ID" value="GFO26246.1"/>
    <property type="molecule type" value="Genomic_DNA"/>
</dbReference>
<accession>A0AAV4BSN8</accession>
<dbReference type="GO" id="GO:0070475">
    <property type="term" value="P:rRNA base methylation"/>
    <property type="evidence" value="ECO:0007669"/>
    <property type="project" value="TreeGrafter"/>
</dbReference>
<dbReference type="Proteomes" id="UP000735302">
    <property type="component" value="Unassembled WGS sequence"/>
</dbReference>
<dbReference type="PRINTS" id="PR02008">
    <property type="entry name" value="RCMTFAMILY"/>
</dbReference>
<organism evidence="8 9">
    <name type="scientific">Plakobranchus ocellatus</name>
    <dbReference type="NCBI Taxonomy" id="259542"/>
    <lineage>
        <taxon>Eukaryota</taxon>
        <taxon>Metazoa</taxon>
        <taxon>Spiralia</taxon>
        <taxon>Lophotrochozoa</taxon>
        <taxon>Mollusca</taxon>
        <taxon>Gastropoda</taxon>
        <taxon>Heterobranchia</taxon>
        <taxon>Euthyneura</taxon>
        <taxon>Panpulmonata</taxon>
        <taxon>Sacoglossa</taxon>
        <taxon>Placobranchoidea</taxon>
        <taxon>Plakobranchidae</taxon>
        <taxon>Plakobranchus</taxon>
    </lineage>
</organism>
<keyword evidence="2 5" id="KW-0808">Transferase</keyword>
<dbReference type="InterPro" id="IPR029063">
    <property type="entry name" value="SAM-dependent_MTases_sf"/>
</dbReference>
<reference evidence="8 9" key="1">
    <citation type="journal article" date="2021" name="Elife">
        <title>Chloroplast acquisition without the gene transfer in kleptoplastic sea slugs, Plakobranchus ocellatus.</title>
        <authorList>
            <person name="Maeda T."/>
            <person name="Takahashi S."/>
            <person name="Yoshida T."/>
            <person name="Shimamura S."/>
            <person name="Takaki Y."/>
            <person name="Nagai Y."/>
            <person name="Toyoda A."/>
            <person name="Suzuki Y."/>
            <person name="Arimoto A."/>
            <person name="Ishii H."/>
            <person name="Satoh N."/>
            <person name="Nishiyama T."/>
            <person name="Hasebe M."/>
            <person name="Maruyama T."/>
            <person name="Minagawa J."/>
            <person name="Obokata J."/>
            <person name="Shigenobu S."/>
        </authorList>
    </citation>
    <scope>NUCLEOTIDE SEQUENCE [LARGE SCALE GENOMIC DNA]</scope>
</reference>
<feature type="binding site" evidence="5">
    <location>
        <begin position="23"/>
        <end position="29"/>
    </location>
    <ligand>
        <name>S-adenosyl-L-methionine</name>
        <dbReference type="ChEBI" id="CHEBI:59789"/>
    </ligand>
</feature>
<evidence type="ECO:0000256" key="6">
    <source>
        <dbReference type="SAM" id="MobiDB-lite"/>
    </source>
</evidence>
<keyword evidence="1 5" id="KW-0489">Methyltransferase</keyword>
<protein>
    <submittedName>
        <fullName evidence="8">25S rRNA (Cytosine-c(5))-methyltransferase rcm1</fullName>
    </submittedName>
</protein>
<dbReference type="SUPFAM" id="SSF53335">
    <property type="entry name" value="S-adenosyl-L-methionine-dependent methyltransferases"/>
    <property type="match status" value="1"/>
</dbReference>
<keyword evidence="3 5" id="KW-0949">S-adenosyl-L-methionine</keyword>
<proteinExistence type="inferred from homology"/>
<feature type="binding site" evidence="5">
    <location>
        <position position="74"/>
    </location>
    <ligand>
        <name>S-adenosyl-L-methionine</name>
        <dbReference type="ChEBI" id="CHEBI:59789"/>
    </ligand>
</feature>
<evidence type="ECO:0000256" key="4">
    <source>
        <dbReference type="ARBA" id="ARBA00022884"/>
    </source>
</evidence>
<evidence type="ECO:0000256" key="2">
    <source>
        <dbReference type="ARBA" id="ARBA00022679"/>
    </source>
</evidence>
<evidence type="ECO:0000256" key="3">
    <source>
        <dbReference type="ARBA" id="ARBA00022691"/>
    </source>
</evidence>
<evidence type="ECO:0000259" key="7">
    <source>
        <dbReference type="PROSITE" id="PS51686"/>
    </source>
</evidence>
<feature type="binding site" evidence="5">
    <location>
        <position position="47"/>
    </location>
    <ligand>
        <name>S-adenosyl-L-methionine</name>
        <dbReference type="ChEBI" id="CHEBI:59789"/>
    </ligand>
</feature>
<evidence type="ECO:0000256" key="1">
    <source>
        <dbReference type="ARBA" id="ARBA00022603"/>
    </source>
</evidence>
<dbReference type="PROSITE" id="PS51686">
    <property type="entry name" value="SAM_MT_RSMB_NOP"/>
    <property type="match status" value="1"/>
</dbReference>
<sequence length="365" mass="40414">MQASCVPAHVLDPAPSTTVLDCCAAPGNKTSHLASLLKNDGRVIALDRDLKRLGTMENLLSNSGATCVELIHQDFLTVDPTSEDAKDVQFILVDPSCSGSGILNHQTNASGLDVDSNRIQTLKRFQISILKHALSFPNVSRVVYSTCSIHSEENEEVAEEVMAQVSDKYRFRPVLKQWRESRGLDKFPHASFFLRLSPTQDLTQGFFVACFERVGKEVASVENDTACVTNKKDQTVSEAKVERKKIKKMKKSCDFPTELHTEMEIQPESVDAEAQAAGNKKNLSQLQRKKKKRKHAELDTHLDKQTEKKYCVDDLQISIKNQSSLKSLPGATGASSFKVPDPLDSSAATKKNVKKVKKNKLKGSQ</sequence>
<dbReference type="Gene3D" id="3.40.50.150">
    <property type="entry name" value="Vaccinia Virus protein VP39"/>
    <property type="match status" value="1"/>
</dbReference>
<dbReference type="Pfam" id="PF01189">
    <property type="entry name" value="Methyltr_RsmB-F"/>
    <property type="match status" value="1"/>
</dbReference>
<keyword evidence="9" id="KW-1185">Reference proteome</keyword>
<dbReference type="CDD" id="cd02440">
    <property type="entry name" value="AdoMet_MTases"/>
    <property type="match status" value="1"/>
</dbReference>
<feature type="compositionally biased region" description="Basic residues" evidence="6">
    <location>
        <begin position="351"/>
        <end position="365"/>
    </location>
</feature>
<feature type="domain" description="SAM-dependent MTase RsmB/NOP-type" evidence="7">
    <location>
        <begin position="1"/>
        <end position="214"/>
    </location>
</feature>